<evidence type="ECO:0000256" key="3">
    <source>
        <dbReference type="ARBA" id="ARBA00022452"/>
    </source>
</evidence>
<dbReference type="Pfam" id="PF07715">
    <property type="entry name" value="Plug"/>
    <property type="match status" value="1"/>
</dbReference>
<evidence type="ECO:0000256" key="10">
    <source>
        <dbReference type="ARBA" id="ARBA00023237"/>
    </source>
</evidence>
<keyword evidence="7" id="KW-0406">Ion transport</keyword>
<evidence type="ECO:0000256" key="5">
    <source>
        <dbReference type="ARBA" id="ARBA00022692"/>
    </source>
</evidence>
<keyword evidence="9 11" id="KW-0472">Membrane</keyword>
<evidence type="ECO:0000259" key="15">
    <source>
        <dbReference type="Pfam" id="PF00593"/>
    </source>
</evidence>
<dbReference type="Pfam" id="PF00593">
    <property type="entry name" value="TonB_dep_Rec_b-barrel"/>
    <property type="match status" value="1"/>
</dbReference>
<evidence type="ECO:0000256" key="6">
    <source>
        <dbReference type="ARBA" id="ARBA00023004"/>
    </source>
</evidence>
<evidence type="ECO:0000259" key="16">
    <source>
        <dbReference type="Pfam" id="PF07715"/>
    </source>
</evidence>
<dbReference type="PROSITE" id="PS52016">
    <property type="entry name" value="TONB_DEPENDENT_REC_3"/>
    <property type="match status" value="1"/>
</dbReference>
<evidence type="ECO:0000256" key="14">
    <source>
        <dbReference type="SAM" id="SignalP"/>
    </source>
</evidence>
<name>A0ABW9XGW1_9SPHN</name>
<keyword evidence="2 11" id="KW-0813">Transport</keyword>
<dbReference type="InterPro" id="IPR039426">
    <property type="entry name" value="TonB-dep_rcpt-like"/>
</dbReference>
<accession>A0ABW9XGW1</accession>
<dbReference type="EMBL" id="JAAAPO010000006">
    <property type="protein sequence ID" value="NBC37791.1"/>
    <property type="molecule type" value="Genomic_DNA"/>
</dbReference>
<comment type="subcellular location">
    <subcellularLocation>
        <location evidence="1 11">Cell outer membrane</location>
        <topology evidence="1 11">Multi-pass membrane protein</topology>
    </subcellularLocation>
</comment>
<keyword evidence="4" id="KW-0410">Iron transport</keyword>
<keyword evidence="5 11" id="KW-0812">Transmembrane</keyword>
<evidence type="ECO:0000256" key="8">
    <source>
        <dbReference type="ARBA" id="ARBA00023077"/>
    </source>
</evidence>
<evidence type="ECO:0000256" key="12">
    <source>
        <dbReference type="RuleBase" id="RU003357"/>
    </source>
</evidence>
<keyword evidence="18" id="KW-1185">Reference proteome</keyword>
<evidence type="ECO:0000256" key="2">
    <source>
        <dbReference type="ARBA" id="ARBA00022448"/>
    </source>
</evidence>
<comment type="caution">
    <text evidence="17">The sequence shown here is derived from an EMBL/GenBank/DDBJ whole genome shotgun (WGS) entry which is preliminary data.</text>
</comment>
<organism evidence="17 18">
    <name type="scientific">Novosphingobium ovatum</name>
    <dbReference type="NCBI Taxonomy" id="1908523"/>
    <lineage>
        <taxon>Bacteria</taxon>
        <taxon>Pseudomonadati</taxon>
        <taxon>Pseudomonadota</taxon>
        <taxon>Alphaproteobacteria</taxon>
        <taxon>Sphingomonadales</taxon>
        <taxon>Sphingomonadaceae</taxon>
        <taxon>Novosphingobium</taxon>
    </lineage>
</organism>
<reference evidence="18" key="1">
    <citation type="submission" date="2020-01" db="EMBL/GenBank/DDBJ databases">
        <title>Sphingomonas sp. strain CSW-10.</title>
        <authorList>
            <person name="Chen W.-M."/>
        </authorList>
    </citation>
    <scope>NUCLEOTIDE SEQUENCE [LARGE SCALE GENOMIC DNA]</scope>
    <source>
        <strain evidence="18">FSY-8</strain>
    </source>
</reference>
<dbReference type="Proteomes" id="UP000753724">
    <property type="component" value="Unassembled WGS sequence"/>
</dbReference>
<proteinExistence type="inferred from homology"/>
<comment type="similarity">
    <text evidence="11 12">Belongs to the TonB-dependent receptor family.</text>
</comment>
<feature type="chain" id="PRO_5045499773" evidence="14">
    <location>
        <begin position="45"/>
        <end position="819"/>
    </location>
</feature>
<feature type="domain" description="TonB-dependent receptor plug" evidence="16">
    <location>
        <begin position="70"/>
        <end position="177"/>
    </location>
</feature>
<evidence type="ECO:0000313" key="18">
    <source>
        <dbReference type="Proteomes" id="UP000753724"/>
    </source>
</evidence>
<protein>
    <submittedName>
        <fullName evidence="17">TonB-dependent receptor</fullName>
    </submittedName>
</protein>
<evidence type="ECO:0000256" key="9">
    <source>
        <dbReference type="ARBA" id="ARBA00023136"/>
    </source>
</evidence>
<dbReference type="InterPro" id="IPR012910">
    <property type="entry name" value="Plug_dom"/>
</dbReference>
<gene>
    <name evidence="17" type="ORF">GTZ99_14645</name>
</gene>
<dbReference type="SUPFAM" id="SSF56935">
    <property type="entry name" value="Porins"/>
    <property type="match status" value="1"/>
</dbReference>
<keyword evidence="17" id="KW-0675">Receptor</keyword>
<sequence>MADSRRRTAAPNPDHNNGRDRVKTFRSRYLAMLAASAVAFPVTAAAQDAPAQGGLSDIVVTARRKVENMQDVPVAVTAISAAQIQKYDMTNLEKISTQTPQFTIGRASNGSGAQLTLRGIGSSASSIGIEQSVAVILDGVYYGQGRVINEGFLDLGSVEMLKGPQALFFGKNATAGVISLKSADPTTHAEYMARVGYEMKAREVVGEVMASGPLSDTLGIRVALRGSKMFGGYFANGGLNKTYSTFDVATGITTPHFAPALTSDNPGARALIGRVTLQYKPTSRLTMTLRANASMDDNDNNSWNYVPYACGNPNGTFGANPSIRCAKTFTVYQNYFPADLAGANPFSRADGSLYNQYRSWAITGQVDYSLDHLNLTLITNYNKNVNQWACDCTIVSAADPLSAPSTEHSVYNAFSTEFRAQTKFDAPVNLMWGVLYQSTKRNHTQSGSFGGISDSSAPAAYKYLGYYKRSETDGETITTYGQVEWKIVPNVTAAAGVRYTHETKDSYLTHPYINLALQGLFLQNRPVVANQAWDNWSPEATLTWKPTRDLTLYAAYKTAYKSGGFSNSGFVSATTVASDVAFNPETAAGFEVGFKSTLMDRQLRLNIALYSYLYKDLQVDFFNATTFAFITTNAGGARTKGVEVEFEYAPRAVAGLNVHGSVNYNRARYTNYVAPCYGGQTVATGCGAGGLTFHGADAQNLSGTPTAVAPDWTGSLGISYEAEVSRGWKSGFSIDARYSGAYLASAFGKPNSRQDAYVSLDASLRLKTVDDRYEIALIGKNITNRFIVGGAIDAPNSAADTLGFVNLPRTVQLQGTVRF</sequence>
<keyword evidence="10 11" id="KW-0998">Cell outer membrane</keyword>
<dbReference type="PANTHER" id="PTHR32552">
    <property type="entry name" value="FERRICHROME IRON RECEPTOR-RELATED"/>
    <property type="match status" value="1"/>
</dbReference>
<evidence type="ECO:0000256" key="1">
    <source>
        <dbReference type="ARBA" id="ARBA00004571"/>
    </source>
</evidence>
<dbReference type="Gene3D" id="2.40.170.20">
    <property type="entry name" value="TonB-dependent receptor, beta-barrel domain"/>
    <property type="match status" value="1"/>
</dbReference>
<feature type="domain" description="TonB-dependent receptor-like beta-barrel" evidence="15">
    <location>
        <begin position="294"/>
        <end position="780"/>
    </location>
</feature>
<evidence type="ECO:0000256" key="11">
    <source>
        <dbReference type="PROSITE-ProRule" id="PRU01360"/>
    </source>
</evidence>
<keyword evidence="8 12" id="KW-0798">TonB box</keyword>
<evidence type="ECO:0000313" key="17">
    <source>
        <dbReference type="EMBL" id="NBC37791.1"/>
    </source>
</evidence>
<keyword evidence="14" id="KW-0732">Signal</keyword>
<feature type="region of interest" description="Disordered" evidence="13">
    <location>
        <begin position="1"/>
        <end position="22"/>
    </location>
</feature>
<dbReference type="PANTHER" id="PTHR32552:SF81">
    <property type="entry name" value="TONB-DEPENDENT OUTER MEMBRANE RECEPTOR"/>
    <property type="match status" value="1"/>
</dbReference>
<evidence type="ECO:0000256" key="7">
    <source>
        <dbReference type="ARBA" id="ARBA00023065"/>
    </source>
</evidence>
<evidence type="ECO:0000256" key="13">
    <source>
        <dbReference type="SAM" id="MobiDB-lite"/>
    </source>
</evidence>
<keyword evidence="6" id="KW-0408">Iron</keyword>
<evidence type="ECO:0000256" key="4">
    <source>
        <dbReference type="ARBA" id="ARBA00022496"/>
    </source>
</evidence>
<dbReference type="InterPro" id="IPR036942">
    <property type="entry name" value="Beta-barrel_TonB_sf"/>
</dbReference>
<feature type="signal peptide" evidence="14">
    <location>
        <begin position="1"/>
        <end position="44"/>
    </location>
</feature>
<dbReference type="InterPro" id="IPR000531">
    <property type="entry name" value="Beta-barrel_TonB"/>
</dbReference>
<keyword evidence="3 11" id="KW-1134">Transmembrane beta strand</keyword>